<evidence type="ECO:0000256" key="1">
    <source>
        <dbReference type="ARBA" id="ARBA00004141"/>
    </source>
</evidence>
<dbReference type="NCBIfam" id="TIGR00797">
    <property type="entry name" value="matE"/>
    <property type="match status" value="1"/>
</dbReference>
<dbReference type="InterPro" id="IPR002528">
    <property type="entry name" value="MATE_fam"/>
</dbReference>
<dbReference type="InterPro" id="IPR045069">
    <property type="entry name" value="MATE_euk"/>
</dbReference>
<evidence type="ECO:0000313" key="8">
    <source>
        <dbReference type="EMBL" id="ODQ63241.1"/>
    </source>
</evidence>
<keyword evidence="5 7" id="KW-0472">Membrane</keyword>
<dbReference type="Pfam" id="PF01554">
    <property type="entry name" value="MatE"/>
    <property type="match status" value="2"/>
</dbReference>
<reference evidence="8 9" key="1">
    <citation type="journal article" date="2016" name="Proc. Natl. Acad. Sci. U.S.A.">
        <title>Comparative genomics of biotechnologically important yeasts.</title>
        <authorList>
            <person name="Riley R."/>
            <person name="Haridas S."/>
            <person name="Wolfe K.H."/>
            <person name="Lopes M.R."/>
            <person name="Hittinger C.T."/>
            <person name="Goeker M."/>
            <person name="Salamov A.A."/>
            <person name="Wisecaver J.H."/>
            <person name="Long T.M."/>
            <person name="Calvey C.H."/>
            <person name="Aerts A.L."/>
            <person name="Barry K.W."/>
            <person name="Choi C."/>
            <person name="Clum A."/>
            <person name="Coughlan A.Y."/>
            <person name="Deshpande S."/>
            <person name="Douglass A.P."/>
            <person name="Hanson S.J."/>
            <person name="Klenk H.-P."/>
            <person name="LaButti K.M."/>
            <person name="Lapidus A."/>
            <person name="Lindquist E.A."/>
            <person name="Lipzen A.M."/>
            <person name="Meier-Kolthoff J.P."/>
            <person name="Ohm R.A."/>
            <person name="Otillar R.P."/>
            <person name="Pangilinan J.L."/>
            <person name="Peng Y."/>
            <person name="Rokas A."/>
            <person name="Rosa C.A."/>
            <person name="Scheuner C."/>
            <person name="Sibirny A.A."/>
            <person name="Slot J.C."/>
            <person name="Stielow J.B."/>
            <person name="Sun H."/>
            <person name="Kurtzman C.P."/>
            <person name="Blackwell M."/>
            <person name="Grigoriev I.V."/>
            <person name="Jeffries T.W."/>
        </authorList>
    </citation>
    <scope>NUCLEOTIDE SEQUENCE [LARGE SCALE GENOMIC DNA]</scope>
    <source>
        <strain evidence="8 9">DSM 6958</strain>
    </source>
</reference>
<keyword evidence="4 7" id="KW-1133">Transmembrane helix</keyword>
<evidence type="ECO:0000256" key="4">
    <source>
        <dbReference type="ARBA" id="ARBA00022989"/>
    </source>
</evidence>
<protein>
    <submittedName>
        <fullName evidence="8">MATE efflux family protein</fullName>
    </submittedName>
</protein>
<accession>A0A1E3PD01</accession>
<feature type="transmembrane region" description="Helical" evidence="7">
    <location>
        <begin position="542"/>
        <end position="563"/>
    </location>
</feature>
<dbReference type="Proteomes" id="UP000095009">
    <property type="component" value="Unassembled WGS sequence"/>
</dbReference>
<keyword evidence="3 7" id="KW-0812">Transmembrane</keyword>
<keyword evidence="9" id="KW-1185">Reference proteome</keyword>
<gene>
    <name evidence="8" type="ORF">NADFUDRAFT_72032</name>
</gene>
<dbReference type="GO" id="GO:0016020">
    <property type="term" value="C:membrane"/>
    <property type="evidence" value="ECO:0007669"/>
    <property type="project" value="UniProtKB-SubCell"/>
</dbReference>
<dbReference type="GO" id="GO:1990961">
    <property type="term" value="P:xenobiotic detoxification by transmembrane export across the plasma membrane"/>
    <property type="evidence" value="ECO:0007669"/>
    <property type="project" value="InterPro"/>
</dbReference>
<evidence type="ECO:0000256" key="6">
    <source>
        <dbReference type="SAM" id="MobiDB-lite"/>
    </source>
</evidence>
<evidence type="ECO:0000313" key="9">
    <source>
        <dbReference type="Proteomes" id="UP000095009"/>
    </source>
</evidence>
<organism evidence="8 9">
    <name type="scientific">Nadsonia fulvescens var. elongata DSM 6958</name>
    <dbReference type="NCBI Taxonomy" id="857566"/>
    <lineage>
        <taxon>Eukaryota</taxon>
        <taxon>Fungi</taxon>
        <taxon>Dikarya</taxon>
        <taxon>Ascomycota</taxon>
        <taxon>Saccharomycotina</taxon>
        <taxon>Dipodascomycetes</taxon>
        <taxon>Dipodascales</taxon>
        <taxon>Dipodascales incertae sedis</taxon>
        <taxon>Nadsonia</taxon>
    </lineage>
</organism>
<dbReference type="GO" id="GO:0015297">
    <property type="term" value="F:antiporter activity"/>
    <property type="evidence" value="ECO:0007669"/>
    <property type="project" value="InterPro"/>
</dbReference>
<evidence type="ECO:0000256" key="2">
    <source>
        <dbReference type="ARBA" id="ARBA00010199"/>
    </source>
</evidence>
<dbReference type="GO" id="GO:0042910">
    <property type="term" value="F:xenobiotic transmembrane transporter activity"/>
    <property type="evidence" value="ECO:0007669"/>
    <property type="project" value="InterPro"/>
</dbReference>
<comment type="similarity">
    <text evidence="2">Belongs to the multi antimicrobial extrusion (MATE) (TC 2.A.66.1) family.</text>
</comment>
<evidence type="ECO:0000256" key="5">
    <source>
        <dbReference type="ARBA" id="ARBA00023136"/>
    </source>
</evidence>
<dbReference type="AlphaFoldDB" id="A0A1E3PD01"/>
<feature type="transmembrane region" description="Helical" evidence="7">
    <location>
        <begin position="258"/>
        <end position="275"/>
    </location>
</feature>
<dbReference type="PANTHER" id="PTHR11206">
    <property type="entry name" value="MULTIDRUG RESISTANCE PROTEIN"/>
    <property type="match status" value="1"/>
</dbReference>
<name>A0A1E3PD01_9ASCO</name>
<feature type="region of interest" description="Disordered" evidence="6">
    <location>
        <begin position="1"/>
        <end position="24"/>
    </location>
</feature>
<feature type="transmembrane region" description="Helical" evidence="7">
    <location>
        <begin position="287"/>
        <end position="309"/>
    </location>
</feature>
<dbReference type="EMBL" id="KV454415">
    <property type="protein sequence ID" value="ODQ63241.1"/>
    <property type="molecule type" value="Genomic_DNA"/>
</dbReference>
<sequence>MDGTEETRYLLSSGGGNSIPNRGRRFSHTANIESAQFGSVGRSGMFFGANIASPNLVAFDNNAQNTIKDDEITLLEDNNVSNIPTNSRTTNYDSLSSDGGRLLPHDPVNEDDDSKIINQAWEEAIAKGAISTSIKRETTVLAKYSVPLIITFLLQQSLTTASVFSVGHLGKTELAAVSLAGMTASITGYALIQGIATCLDTLCPQAYGRGDLRIVGLHFLRCTVLMLATSVFIGIIWFNGTHILNYVIPSEPELNYLAGSYLRILLIGLPGYCLFENLKHYLQAQGIFHASTYVLAICAPLNVALNYLLVWNKHIGIGFLGAPIGVVISIYVMSLLLVCYTIFINGYQCWCGFDRTLFQNWNRMIRLAIPGIVMIEAEWLAFEILTLAASRFGTTTLAAQSVIATLASLFFQPAFAISIAASTRVANFIGARLPKAAIMATNVALVTAVVLGCFNGFFVYTFRREICSLFTKDQEVIEVACKVLPIAAFYQINDCLGAITGGILRGQGRQKIGGYLNIFFYYVVALPVAFTLAFRFDFELEGLWLGISIALVFVSFTQAFCVYTSDWDTIIEKSEEENRQEAILVT</sequence>
<evidence type="ECO:0000256" key="3">
    <source>
        <dbReference type="ARBA" id="ARBA00022692"/>
    </source>
</evidence>
<dbReference type="OrthoDB" id="2126698at2759"/>
<feature type="transmembrane region" description="Helical" evidence="7">
    <location>
        <begin position="219"/>
        <end position="238"/>
    </location>
</feature>
<comment type="subcellular location">
    <subcellularLocation>
        <location evidence="1">Membrane</location>
        <topology evidence="1">Multi-pass membrane protein</topology>
    </subcellularLocation>
</comment>
<feature type="transmembrane region" description="Helical" evidence="7">
    <location>
        <begin position="516"/>
        <end position="536"/>
    </location>
</feature>
<feature type="transmembrane region" description="Helical" evidence="7">
    <location>
        <begin position="402"/>
        <end position="422"/>
    </location>
</feature>
<feature type="transmembrane region" description="Helical" evidence="7">
    <location>
        <begin position="315"/>
        <end position="343"/>
    </location>
</feature>
<dbReference type="STRING" id="857566.A0A1E3PD01"/>
<proteinExistence type="inferred from homology"/>
<feature type="transmembrane region" description="Helical" evidence="7">
    <location>
        <begin position="443"/>
        <end position="463"/>
    </location>
</feature>
<dbReference type="CDD" id="cd13132">
    <property type="entry name" value="MATE_eukaryotic"/>
    <property type="match status" value="1"/>
</dbReference>
<evidence type="ECO:0000256" key="7">
    <source>
        <dbReference type="SAM" id="Phobius"/>
    </source>
</evidence>